<evidence type="ECO:0000313" key="2">
    <source>
        <dbReference type="EMBL" id="AXQ77790.1"/>
    </source>
</evidence>
<reference evidence="5" key="3">
    <citation type="submission" date="2018-08" db="EMBL/GenBank/DDBJ databases">
        <title>Streptococcus chenjunshii sp. nov., isolated from stools sample of the Tibetan antelope in the Qinghai-Tibet plateau, China.</title>
        <authorList>
            <person name="Tian Z."/>
        </authorList>
    </citation>
    <scope>NUCLEOTIDE SEQUENCE [LARGE SCALE GENOMIC DNA]</scope>
    <source>
        <strain evidence="5">Z15</strain>
    </source>
</reference>
<dbReference type="PANTHER" id="PTHR14859:SF15">
    <property type="entry name" value="ENDONUCLEASE_EXONUCLEASE_PHOSPHATASE DOMAIN-CONTAINING PROTEIN"/>
    <property type="match status" value="1"/>
</dbReference>
<dbReference type="EMBL" id="CP031733">
    <property type="protein sequence ID" value="AXQ77790.1"/>
    <property type="molecule type" value="Genomic_DNA"/>
</dbReference>
<reference evidence="2" key="4">
    <citation type="journal article" date="2019" name="Int. J. Syst. Evol. Microbiol.">
        <title>Streptococcus chenjunshii sp. nov. isolated from feces of Tibetan antelopes.</title>
        <authorList>
            <person name="Tian Z."/>
            <person name="Lu S."/>
            <person name="Jin D."/>
            <person name="Yang J."/>
            <person name="Pu J."/>
            <person name="Lai X.H."/>
            <person name="Bai X.N."/>
            <person name="Wu X.M."/>
            <person name="Li J."/>
            <person name="Wang S."/>
            <person name="Xu J."/>
        </authorList>
    </citation>
    <scope>NUCLEOTIDE SEQUENCE</scope>
    <source>
        <strain evidence="2">Z15</strain>
    </source>
</reference>
<dbReference type="SUPFAM" id="SSF56219">
    <property type="entry name" value="DNase I-like"/>
    <property type="match status" value="1"/>
</dbReference>
<evidence type="ECO:0000313" key="4">
    <source>
        <dbReference type="EMBL" id="RFU53826.1"/>
    </source>
</evidence>
<evidence type="ECO:0000313" key="7">
    <source>
        <dbReference type="Proteomes" id="UP000264056"/>
    </source>
</evidence>
<accession>A0A346N9U5</accession>
<dbReference type="GO" id="GO:0006506">
    <property type="term" value="P:GPI anchor biosynthetic process"/>
    <property type="evidence" value="ECO:0007669"/>
    <property type="project" value="TreeGrafter"/>
</dbReference>
<gene>
    <name evidence="2" type="ORF">DDV21_001230</name>
    <name evidence="3" type="ORF">DDV22_03885</name>
    <name evidence="4" type="ORF">DDV23_02865</name>
</gene>
<dbReference type="EMBL" id="QVQZ01000003">
    <property type="protein sequence ID" value="RFU53826.1"/>
    <property type="molecule type" value="Genomic_DNA"/>
</dbReference>
<keyword evidence="7" id="KW-1185">Reference proteome</keyword>
<evidence type="ECO:0000313" key="5">
    <source>
        <dbReference type="Proteomes" id="UP000246115"/>
    </source>
</evidence>
<dbReference type="EMBL" id="QVQY01000007">
    <property type="protein sequence ID" value="RFU51300.1"/>
    <property type="molecule type" value="Genomic_DNA"/>
</dbReference>
<accession>A0A372KPC8</accession>
<dbReference type="InterPro" id="IPR005135">
    <property type="entry name" value="Endo/exonuclease/phosphatase"/>
</dbReference>
<dbReference type="InterPro" id="IPR051916">
    <property type="entry name" value="GPI-anchor_lipid_remodeler"/>
</dbReference>
<name>A0A372KPC8_9STRE</name>
<evidence type="ECO:0000313" key="3">
    <source>
        <dbReference type="EMBL" id="RFU51300.1"/>
    </source>
</evidence>
<dbReference type="RefSeq" id="WP_116877598.1">
    <property type="nucleotide sequence ID" value="NZ_CP031733.1"/>
</dbReference>
<proteinExistence type="predicted"/>
<reference evidence="4 6" key="2">
    <citation type="submission" date="2018-08" db="EMBL/GenBank/DDBJ databases">
        <title>Draft genome of Streptococcus sp. nov. Z1.</title>
        <authorList>
            <person name="Tian Z."/>
        </authorList>
    </citation>
    <scope>NUCLEOTIDE SEQUENCE [LARGE SCALE GENOMIC DNA]</scope>
    <source>
        <strain evidence="4">Z1</strain>
        <strain evidence="6">Z1(2018)</strain>
    </source>
</reference>
<dbReference type="Pfam" id="PF03372">
    <property type="entry name" value="Exo_endo_phos"/>
    <property type="match status" value="1"/>
</dbReference>
<dbReference type="PANTHER" id="PTHR14859">
    <property type="entry name" value="CALCOFLUOR WHITE HYPERSENSITIVE PROTEIN PRECURSOR"/>
    <property type="match status" value="1"/>
</dbReference>
<feature type="domain" description="Endonuclease/exonuclease/phosphatase" evidence="1">
    <location>
        <begin position="23"/>
        <end position="262"/>
    </location>
</feature>
<evidence type="ECO:0000259" key="1">
    <source>
        <dbReference type="Pfam" id="PF03372"/>
    </source>
</evidence>
<reference evidence="3 7" key="1">
    <citation type="submission" date="2018-08" db="EMBL/GenBank/DDBJ databases">
        <title>Draft genome of Streptococcus sp .nov. Z2.</title>
        <authorList>
            <person name="Tian Z."/>
        </authorList>
    </citation>
    <scope>NUCLEOTIDE SEQUENCE [LARGE SCALE GENOMIC DNA]</scope>
    <source>
        <strain evidence="3 7">Z2</strain>
    </source>
</reference>
<organism evidence="4 6">
    <name type="scientific">Streptococcus chenjunshii</name>
    <dbReference type="NCBI Taxonomy" id="2173853"/>
    <lineage>
        <taxon>Bacteria</taxon>
        <taxon>Bacillati</taxon>
        <taxon>Bacillota</taxon>
        <taxon>Bacilli</taxon>
        <taxon>Lactobacillales</taxon>
        <taxon>Streptococcaceae</taxon>
        <taxon>Streptococcus</taxon>
    </lineage>
</organism>
<dbReference type="KEGG" id="schj:DDV21_001230"/>
<dbReference type="Proteomes" id="UP000264056">
    <property type="component" value="Unassembled WGS sequence"/>
</dbReference>
<dbReference type="Proteomes" id="UP000246115">
    <property type="component" value="Chromosome"/>
</dbReference>
<dbReference type="GO" id="GO:0003824">
    <property type="term" value="F:catalytic activity"/>
    <property type="evidence" value="ECO:0007669"/>
    <property type="project" value="InterPro"/>
</dbReference>
<dbReference type="AlphaFoldDB" id="A0A372KPC8"/>
<dbReference type="GO" id="GO:0016020">
    <property type="term" value="C:membrane"/>
    <property type="evidence" value="ECO:0007669"/>
    <property type="project" value="GOC"/>
</dbReference>
<protein>
    <submittedName>
        <fullName evidence="4">Exodeoxyribonuclease III</fullName>
    </submittedName>
</protein>
<sequence>MAKYLTLNAHSWLEANALKKLFDLAEHIYSENYDLISLQEVNQSLEAPLTENAPGYRKLTDSPPLRKDNFALQLVNYLRSQGRYYYWSWAYNHIGYGKYQEGVAVLSRNPLTVQDILISAAADEKDYHTRRVLLAQTQLYSRKVTVACLHMSWFGKGFEAEWKKLEDALLTYPQPLVLMGDFNNPTNAQGYQMILNSPLRLQDSHNAAEYSAGGHTIIEDIDGWEDNRQALKVDHIFASRDIHFKTSQIVLDGGNSPIVSDHFGLAAEIEI</sequence>
<dbReference type="OrthoDB" id="9812537at2"/>
<evidence type="ECO:0000313" key="6">
    <source>
        <dbReference type="Proteomes" id="UP000262901"/>
    </source>
</evidence>
<dbReference type="CDD" id="cd09079">
    <property type="entry name" value="RgfB-like"/>
    <property type="match status" value="1"/>
</dbReference>
<dbReference type="Gene3D" id="3.60.10.10">
    <property type="entry name" value="Endonuclease/exonuclease/phosphatase"/>
    <property type="match status" value="1"/>
</dbReference>
<dbReference type="InterPro" id="IPR036691">
    <property type="entry name" value="Endo/exonu/phosph_ase_sf"/>
</dbReference>
<dbReference type="Proteomes" id="UP000262901">
    <property type="component" value="Unassembled WGS sequence"/>
</dbReference>